<dbReference type="InterPro" id="IPR036640">
    <property type="entry name" value="ABC1_TM_sf"/>
</dbReference>
<dbReference type="SUPFAM" id="SSF52540">
    <property type="entry name" value="P-loop containing nucleoside triphosphate hydrolases"/>
    <property type="match status" value="1"/>
</dbReference>
<sequence>MNGELRTVMQVFLRQRGRVAGSVALGAGMILASVGLMFASGYLISRAAQHPPILHLMVVITSVRFFGVSRAALRYAERLVSHDLTFRALAGLRERAFVALTRRSPLELLSRRSGDLLGRVRSDVDTLQNAYLRMLAPAVVAGVVSALTAALLAFVSPLLAALLLALLATGGVLLPLLSERLARRWNREAAELRARYDADLLEGIQGLSDLLASGAGGAFLGRLERTSRQLEALQRRNAALGGLMGALSGLMGHLGLLAALLVLVPQVSGGSVPGALLAACALGVLASFEAVANLPAAYQFRESARVAAARLHDLERAPQALLDPPQPLPLPRDATLRLEQVSAAYGKRTVLHEVELTVRPGERIGLTGPSGSGKTTLAALLLRFLDPTSGRITLGGVDLRDLELEKARAQIAWMPQEAPLLEGTLRANLRLGNASVSDLELEELLHELRLEALLTRAGGLSGWLGEGGARLSGGERQRVALARALLRDAPIVLLDEPTAHLDPVTERAVLSAIERRLNGRSLLLITHRPAPLALASRHVRLEAGRLREFQAAMD</sequence>
<evidence type="ECO:0000313" key="10">
    <source>
        <dbReference type="EMBL" id="MBB6098478.1"/>
    </source>
</evidence>
<comment type="subcellular location">
    <subcellularLocation>
        <location evidence="1">Cell membrane</location>
        <topology evidence="1">Multi-pass membrane protein</topology>
    </subcellularLocation>
</comment>
<evidence type="ECO:0000256" key="2">
    <source>
        <dbReference type="ARBA" id="ARBA00022692"/>
    </source>
</evidence>
<dbReference type="PROSITE" id="PS50929">
    <property type="entry name" value="ABC_TM1F"/>
    <property type="match status" value="1"/>
</dbReference>
<dbReference type="GO" id="GO:0034775">
    <property type="term" value="P:glutathione transmembrane transport"/>
    <property type="evidence" value="ECO:0007669"/>
    <property type="project" value="InterPro"/>
</dbReference>
<evidence type="ECO:0000259" key="9">
    <source>
        <dbReference type="PROSITE" id="PS50929"/>
    </source>
</evidence>
<evidence type="ECO:0000256" key="7">
    <source>
        <dbReference type="SAM" id="Phobius"/>
    </source>
</evidence>
<feature type="domain" description="ABC transmembrane type-1" evidence="9">
    <location>
        <begin position="20"/>
        <end position="303"/>
    </location>
</feature>
<dbReference type="AlphaFoldDB" id="A0A841I2A8"/>
<keyword evidence="4" id="KW-0067">ATP-binding</keyword>
<dbReference type="InterPro" id="IPR003593">
    <property type="entry name" value="AAA+_ATPase"/>
</dbReference>
<keyword evidence="6 7" id="KW-0472">Membrane</keyword>
<evidence type="ECO:0000256" key="1">
    <source>
        <dbReference type="ARBA" id="ARBA00004651"/>
    </source>
</evidence>
<dbReference type="PANTHER" id="PTHR24221">
    <property type="entry name" value="ATP-BINDING CASSETTE SUB-FAMILY B"/>
    <property type="match status" value="1"/>
</dbReference>
<dbReference type="EMBL" id="JACHHG010000006">
    <property type="protein sequence ID" value="MBB6098478.1"/>
    <property type="molecule type" value="Genomic_DNA"/>
</dbReference>
<dbReference type="GO" id="GO:0045454">
    <property type="term" value="P:cell redox homeostasis"/>
    <property type="evidence" value="ECO:0007669"/>
    <property type="project" value="InterPro"/>
</dbReference>
<organism evidence="10 11">
    <name type="scientific">Deinobacterium chartae</name>
    <dbReference type="NCBI Taxonomy" id="521158"/>
    <lineage>
        <taxon>Bacteria</taxon>
        <taxon>Thermotogati</taxon>
        <taxon>Deinococcota</taxon>
        <taxon>Deinococci</taxon>
        <taxon>Deinococcales</taxon>
        <taxon>Deinococcaceae</taxon>
        <taxon>Deinobacterium</taxon>
    </lineage>
</organism>
<reference evidence="10 11" key="1">
    <citation type="submission" date="2020-08" db="EMBL/GenBank/DDBJ databases">
        <title>Genomic Encyclopedia of Type Strains, Phase IV (KMG-IV): sequencing the most valuable type-strain genomes for metagenomic binning, comparative biology and taxonomic classification.</title>
        <authorList>
            <person name="Goeker M."/>
        </authorList>
    </citation>
    <scope>NUCLEOTIDE SEQUENCE [LARGE SCALE GENOMIC DNA]</scope>
    <source>
        <strain evidence="10 11">DSM 21458</strain>
    </source>
</reference>
<feature type="transmembrane region" description="Helical" evidence="7">
    <location>
        <begin position="20"/>
        <end position="41"/>
    </location>
</feature>
<evidence type="ECO:0000256" key="5">
    <source>
        <dbReference type="ARBA" id="ARBA00022989"/>
    </source>
</evidence>
<evidence type="ECO:0000313" key="11">
    <source>
        <dbReference type="Proteomes" id="UP000569951"/>
    </source>
</evidence>
<dbReference type="Gene3D" id="3.40.50.300">
    <property type="entry name" value="P-loop containing nucleotide triphosphate hydrolases"/>
    <property type="match status" value="1"/>
</dbReference>
<feature type="transmembrane region" description="Helical" evidence="7">
    <location>
        <begin position="238"/>
        <end position="263"/>
    </location>
</feature>
<dbReference type="PROSITE" id="PS50893">
    <property type="entry name" value="ABC_TRANSPORTER_2"/>
    <property type="match status" value="1"/>
</dbReference>
<dbReference type="InterPro" id="IPR017871">
    <property type="entry name" value="ABC_transporter-like_CS"/>
</dbReference>
<protein>
    <submittedName>
        <fullName evidence="10">Thiol reductant ABC exporter CydC subunit</fullName>
    </submittedName>
</protein>
<dbReference type="CDD" id="cd03228">
    <property type="entry name" value="ABCC_MRP_Like"/>
    <property type="match status" value="1"/>
</dbReference>
<dbReference type="InterPro" id="IPR003439">
    <property type="entry name" value="ABC_transporter-like_ATP-bd"/>
</dbReference>
<feature type="transmembrane region" description="Helical" evidence="7">
    <location>
        <begin position="53"/>
        <end position="73"/>
    </location>
</feature>
<dbReference type="GO" id="GO:0034040">
    <property type="term" value="F:ATPase-coupled lipid transmembrane transporter activity"/>
    <property type="evidence" value="ECO:0007669"/>
    <property type="project" value="TreeGrafter"/>
</dbReference>
<dbReference type="GO" id="GO:0016887">
    <property type="term" value="F:ATP hydrolysis activity"/>
    <property type="evidence" value="ECO:0007669"/>
    <property type="project" value="InterPro"/>
</dbReference>
<dbReference type="InterPro" id="IPR039421">
    <property type="entry name" value="Type_1_exporter"/>
</dbReference>
<evidence type="ECO:0000256" key="6">
    <source>
        <dbReference type="ARBA" id="ARBA00023136"/>
    </source>
</evidence>
<evidence type="ECO:0000259" key="8">
    <source>
        <dbReference type="PROSITE" id="PS50893"/>
    </source>
</evidence>
<dbReference type="GO" id="GO:0140359">
    <property type="term" value="F:ABC-type transporter activity"/>
    <property type="evidence" value="ECO:0007669"/>
    <property type="project" value="InterPro"/>
</dbReference>
<keyword evidence="3" id="KW-0547">Nucleotide-binding</keyword>
<feature type="domain" description="ABC transporter" evidence="8">
    <location>
        <begin position="336"/>
        <end position="553"/>
    </location>
</feature>
<keyword evidence="11" id="KW-1185">Reference proteome</keyword>
<keyword evidence="5 7" id="KW-1133">Transmembrane helix</keyword>
<comment type="caution">
    <text evidence="10">The sequence shown here is derived from an EMBL/GenBank/DDBJ whole genome shotgun (WGS) entry which is preliminary data.</text>
</comment>
<dbReference type="SUPFAM" id="SSF90123">
    <property type="entry name" value="ABC transporter transmembrane region"/>
    <property type="match status" value="1"/>
</dbReference>
<proteinExistence type="predicted"/>
<feature type="transmembrane region" description="Helical" evidence="7">
    <location>
        <begin position="275"/>
        <end position="296"/>
    </location>
</feature>
<dbReference type="GO" id="GO:0005524">
    <property type="term" value="F:ATP binding"/>
    <property type="evidence" value="ECO:0007669"/>
    <property type="project" value="UniProtKB-KW"/>
</dbReference>
<keyword evidence="2 7" id="KW-0812">Transmembrane</keyword>
<dbReference type="SMART" id="SM00382">
    <property type="entry name" value="AAA"/>
    <property type="match status" value="1"/>
</dbReference>
<feature type="transmembrane region" description="Helical" evidence="7">
    <location>
        <begin position="158"/>
        <end position="177"/>
    </location>
</feature>
<dbReference type="RefSeq" id="WP_183986936.1">
    <property type="nucleotide sequence ID" value="NZ_JACHHG010000006.1"/>
</dbReference>
<dbReference type="InterPro" id="IPR027417">
    <property type="entry name" value="P-loop_NTPase"/>
</dbReference>
<dbReference type="Proteomes" id="UP000569951">
    <property type="component" value="Unassembled WGS sequence"/>
</dbReference>
<evidence type="ECO:0000256" key="4">
    <source>
        <dbReference type="ARBA" id="ARBA00022840"/>
    </source>
</evidence>
<dbReference type="Gene3D" id="1.20.1560.10">
    <property type="entry name" value="ABC transporter type 1, transmembrane domain"/>
    <property type="match status" value="1"/>
</dbReference>
<evidence type="ECO:0000256" key="3">
    <source>
        <dbReference type="ARBA" id="ARBA00022741"/>
    </source>
</evidence>
<dbReference type="PROSITE" id="PS00211">
    <property type="entry name" value="ABC_TRANSPORTER_1"/>
    <property type="match status" value="1"/>
</dbReference>
<dbReference type="Pfam" id="PF00005">
    <property type="entry name" value="ABC_tran"/>
    <property type="match status" value="1"/>
</dbReference>
<name>A0A841I2A8_9DEIO</name>
<dbReference type="InterPro" id="IPR014223">
    <property type="entry name" value="ABC_CydC/D"/>
</dbReference>
<feature type="transmembrane region" description="Helical" evidence="7">
    <location>
        <begin position="131"/>
        <end position="152"/>
    </location>
</feature>
<dbReference type="InterPro" id="IPR011527">
    <property type="entry name" value="ABC1_TM_dom"/>
</dbReference>
<gene>
    <name evidence="10" type="ORF">HNR42_001912</name>
</gene>
<dbReference type="NCBIfam" id="TIGR02868">
    <property type="entry name" value="CydC"/>
    <property type="match status" value="1"/>
</dbReference>
<accession>A0A841I2A8</accession>
<dbReference type="GO" id="GO:0005886">
    <property type="term" value="C:plasma membrane"/>
    <property type="evidence" value="ECO:0007669"/>
    <property type="project" value="UniProtKB-SubCell"/>
</dbReference>
<dbReference type="PANTHER" id="PTHR24221:SF654">
    <property type="entry name" value="ATP-BINDING CASSETTE SUB-FAMILY B MEMBER 6"/>
    <property type="match status" value="1"/>
</dbReference>